<name>A0AAV9B8W9_ACOGR</name>
<dbReference type="Proteomes" id="UP001179952">
    <property type="component" value="Unassembled WGS sequence"/>
</dbReference>
<proteinExistence type="predicted"/>
<protein>
    <submittedName>
        <fullName evidence="1">Uncharacterized protein</fullName>
    </submittedName>
</protein>
<sequence>MAGENGAYSCDESLLTLKCTDWQLCLSRFSAIPRRRKGQILLARLRDLTQATQSKVDINGGVKTYKWCKVWKQKL</sequence>
<organism evidence="1 2">
    <name type="scientific">Acorus gramineus</name>
    <name type="common">Dwarf sweet flag</name>
    <dbReference type="NCBI Taxonomy" id="55184"/>
    <lineage>
        <taxon>Eukaryota</taxon>
        <taxon>Viridiplantae</taxon>
        <taxon>Streptophyta</taxon>
        <taxon>Embryophyta</taxon>
        <taxon>Tracheophyta</taxon>
        <taxon>Spermatophyta</taxon>
        <taxon>Magnoliopsida</taxon>
        <taxon>Liliopsida</taxon>
        <taxon>Acoraceae</taxon>
        <taxon>Acorus</taxon>
    </lineage>
</organism>
<comment type="caution">
    <text evidence="1">The sequence shown here is derived from an EMBL/GenBank/DDBJ whole genome shotgun (WGS) entry which is preliminary data.</text>
</comment>
<reference evidence="1" key="1">
    <citation type="journal article" date="2023" name="Nat. Commun.">
        <title>Diploid and tetraploid genomes of Acorus and the evolution of monocots.</title>
        <authorList>
            <person name="Ma L."/>
            <person name="Liu K.W."/>
            <person name="Li Z."/>
            <person name="Hsiao Y.Y."/>
            <person name="Qi Y."/>
            <person name="Fu T."/>
            <person name="Tang G.D."/>
            <person name="Zhang D."/>
            <person name="Sun W.H."/>
            <person name="Liu D.K."/>
            <person name="Li Y."/>
            <person name="Chen G.Z."/>
            <person name="Liu X.D."/>
            <person name="Liao X.Y."/>
            <person name="Jiang Y.T."/>
            <person name="Yu X."/>
            <person name="Hao Y."/>
            <person name="Huang J."/>
            <person name="Zhao X.W."/>
            <person name="Ke S."/>
            <person name="Chen Y.Y."/>
            <person name="Wu W.L."/>
            <person name="Hsu J.L."/>
            <person name="Lin Y.F."/>
            <person name="Huang M.D."/>
            <person name="Li C.Y."/>
            <person name="Huang L."/>
            <person name="Wang Z.W."/>
            <person name="Zhao X."/>
            <person name="Zhong W.Y."/>
            <person name="Peng D.H."/>
            <person name="Ahmad S."/>
            <person name="Lan S."/>
            <person name="Zhang J.S."/>
            <person name="Tsai W.C."/>
            <person name="Van de Peer Y."/>
            <person name="Liu Z.J."/>
        </authorList>
    </citation>
    <scope>NUCLEOTIDE SEQUENCE</scope>
    <source>
        <strain evidence="1">SCP</strain>
    </source>
</reference>
<gene>
    <name evidence="1" type="ORF">QJS04_geneDACA010837</name>
</gene>
<keyword evidence="2" id="KW-1185">Reference proteome</keyword>
<dbReference type="AlphaFoldDB" id="A0AAV9B8W9"/>
<accession>A0AAV9B8W9</accession>
<reference evidence="1" key="2">
    <citation type="submission" date="2023-06" db="EMBL/GenBank/DDBJ databases">
        <authorList>
            <person name="Ma L."/>
            <person name="Liu K.-W."/>
            <person name="Li Z."/>
            <person name="Hsiao Y.-Y."/>
            <person name="Qi Y."/>
            <person name="Fu T."/>
            <person name="Tang G."/>
            <person name="Zhang D."/>
            <person name="Sun W.-H."/>
            <person name="Liu D.-K."/>
            <person name="Li Y."/>
            <person name="Chen G.-Z."/>
            <person name="Liu X.-D."/>
            <person name="Liao X.-Y."/>
            <person name="Jiang Y.-T."/>
            <person name="Yu X."/>
            <person name="Hao Y."/>
            <person name="Huang J."/>
            <person name="Zhao X.-W."/>
            <person name="Ke S."/>
            <person name="Chen Y.-Y."/>
            <person name="Wu W.-L."/>
            <person name="Hsu J.-L."/>
            <person name="Lin Y.-F."/>
            <person name="Huang M.-D."/>
            <person name="Li C.-Y."/>
            <person name="Huang L."/>
            <person name="Wang Z.-W."/>
            <person name="Zhao X."/>
            <person name="Zhong W.-Y."/>
            <person name="Peng D.-H."/>
            <person name="Ahmad S."/>
            <person name="Lan S."/>
            <person name="Zhang J.-S."/>
            <person name="Tsai W.-C."/>
            <person name="Van De Peer Y."/>
            <person name="Liu Z.-J."/>
        </authorList>
    </citation>
    <scope>NUCLEOTIDE SEQUENCE</scope>
    <source>
        <strain evidence="1">SCP</strain>
        <tissue evidence="1">Leaves</tissue>
    </source>
</reference>
<evidence type="ECO:0000313" key="2">
    <source>
        <dbReference type="Proteomes" id="UP001179952"/>
    </source>
</evidence>
<evidence type="ECO:0000313" key="1">
    <source>
        <dbReference type="EMBL" id="KAK1272800.1"/>
    </source>
</evidence>
<dbReference type="EMBL" id="JAUJYN010000004">
    <property type="protein sequence ID" value="KAK1272800.1"/>
    <property type="molecule type" value="Genomic_DNA"/>
</dbReference>